<evidence type="ECO:0000256" key="2">
    <source>
        <dbReference type="SAM" id="Phobius"/>
    </source>
</evidence>
<dbReference type="Pfam" id="PF02325">
    <property type="entry name" value="CCB3_YggT"/>
    <property type="match status" value="1"/>
</dbReference>
<evidence type="ECO:0000313" key="4">
    <source>
        <dbReference type="Proteomes" id="UP000008721"/>
    </source>
</evidence>
<dbReference type="EMBL" id="CP002355">
    <property type="protein sequence ID" value="ADR34069.1"/>
    <property type="molecule type" value="Genomic_DNA"/>
</dbReference>
<name>E4TYS8_SULKY</name>
<reference evidence="3 4" key="1">
    <citation type="journal article" date="2012" name="Stand. Genomic Sci.">
        <title>Complete genome sequence of the sulfur compounds oxidizing chemolithoautotroph Sulfuricurvum kujiense type strain (YK-1(T)).</title>
        <authorList>
            <person name="Han C."/>
            <person name="Kotsyurbenko O."/>
            <person name="Chertkov O."/>
            <person name="Held B."/>
            <person name="Lapidus A."/>
            <person name="Nolan M."/>
            <person name="Lucas S."/>
            <person name="Hammon N."/>
            <person name="Deshpande S."/>
            <person name="Cheng J.F."/>
            <person name="Tapia R."/>
            <person name="Goodwin L.A."/>
            <person name="Pitluck S."/>
            <person name="Liolios K."/>
            <person name="Pagani I."/>
            <person name="Ivanova N."/>
            <person name="Mavromatis K."/>
            <person name="Mikhailova N."/>
            <person name="Pati A."/>
            <person name="Chen A."/>
            <person name="Palaniappan K."/>
            <person name="Land M."/>
            <person name="Hauser L."/>
            <person name="Chang Y.J."/>
            <person name="Jeffries C.D."/>
            <person name="Brambilla E.M."/>
            <person name="Rohde M."/>
            <person name="Spring S."/>
            <person name="Sikorski J."/>
            <person name="Goker M."/>
            <person name="Woyke T."/>
            <person name="Bristow J."/>
            <person name="Eisen J.A."/>
            <person name="Markowitz V."/>
            <person name="Hugenholtz P."/>
            <person name="Kyrpides N.C."/>
            <person name="Klenk H.P."/>
            <person name="Detter J.C."/>
        </authorList>
    </citation>
    <scope>NUCLEOTIDE SEQUENCE [LARGE SCALE GENOMIC DNA]</scope>
    <source>
        <strain evidence="4">ATCC BAA-921 / DSM 16994 / JCM 11577 / YK-1</strain>
    </source>
</reference>
<evidence type="ECO:0000313" key="3">
    <source>
        <dbReference type="EMBL" id="ADR34069.1"/>
    </source>
</evidence>
<proteinExistence type="inferred from homology"/>
<dbReference type="AlphaFoldDB" id="E4TYS8"/>
<dbReference type="eggNOG" id="COG0762">
    <property type="taxonomic scope" value="Bacteria"/>
</dbReference>
<evidence type="ECO:0008006" key="5">
    <source>
        <dbReference type="Google" id="ProtNLM"/>
    </source>
</evidence>
<keyword evidence="2" id="KW-0472">Membrane</keyword>
<gene>
    <name evidence="3" type="ordered locus">Sulku_1407</name>
</gene>
<dbReference type="KEGG" id="sku:Sulku_1407"/>
<keyword evidence="2" id="KW-1133">Transmembrane helix</keyword>
<accession>E4TYS8</accession>
<dbReference type="STRING" id="709032.Sulku_1407"/>
<keyword evidence="2" id="KW-0812">Transmembrane</keyword>
<dbReference type="Proteomes" id="UP000008721">
    <property type="component" value="Chromosome"/>
</dbReference>
<sequence length="96" mass="10612">MMGGIVSGLGGIVHSLITVYIWVLIIGALLSWVRPDPYNPIVQIIYRLTEPAYRALRRLMPTVFNGIDLAPLILVILLQVIDVILVNVINALVYSS</sequence>
<comment type="similarity">
    <text evidence="1">Belongs to the YggT family.</text>
</comment>
<protein>
    <recommendedName>
        <fullName evidence="5">YggT family protein</fullName>
    </recommendedName>
</protein>
<feature type="transmembrane region" description="Helical" evidence="2">
    <location>
        <begin position="69"/>
        <end position="93"/>
    </location>
</feature>
<dbReference type="PANTHER" id="PTHR33219:SF14">
    <property type="entry name" value="PROTEIN COFACTOR ASSEMBLY OF COMPLEX C SUBUNIT B CCB3, CHLOROPLASTIC-RELATED"/>
    <property type="match status" value="1"/>
</dbReference>
<keyword evidence="4" id="KW-1185">Reference proteome</keyword>
<dbReference type="GO" id="GO:0016020">
    <property type="term" value="C:membrane"/>
    <property type="evidence" value="ECO:0007669"/>
    <property type="project" value="InterPro"/>
</dbReference>
<dbReference type="PANTHER" id="PTHR33219">
    <property type="entry name" value="YLMG HOMOLOG PROTEIN 2, CHLOROPLASTIC"/>
    <property type="match status" value="1"/>
</dbReference>
<dbReference type="OrthoDB" id="47652at2"/>
<dbReference type="InterPro" id="IPR003425">
    <property type="entry name" value="CCB3/YggT"/>
</dbReference>
<feature type="transmembrane region" description="Helical" evidence="2">
    <location>
        <begin position="12"/>
        <end position="33"/>
    </location>
</feature>
<organism evidence="3 4">
    <name type="scientific">Sulfuricurvum kujiense (strain ATCC BAA-921 / DSM 16994 / JCM 11577 / YK-1)</name>
    <dbReference type="NCBI Taxonomy" id="709032"/>
    <lineage>
        <taxon>Bacteria</taxon>
        <taxon>Pseudomonadati</taxon>
        <taxon>Campylobacterota</taxon>
        <taxon>Epsilonproteobacteria</taxon>
        <taxon>Campylobacterales</taxon>
        <taxon>Sulfurimonadaceae</taxon>
        <taxon>Sulfuricurvum</taxon>
    </lineage>
</organism>
<evidence type="ECO:0000256" key="1">
    <source>
        <dbReference type="ARBA" id="ARBA00010894"/>
    </source>
</evidence>
<dbReference type="RefSeq" id="WP_013460266.1">
    <property type="nucleotide sequence ID" value="NC_014762.1"/>
</dbReference>
<dbReference type="HOGENOM" id="CLU_136788_1_0_7"/>